<dbReference type="SUPFAM" id="SSF52540">
    <property type="entry name" value="P-loop containing nucleoside triphosphate hydrolases"/>
    <property type="match status" value="1"/>
</dbReference>
<dbReference type="InterPro" id="IPR003593">
    <property type="entry name" value="AAA+_ATPase"/>
</dbReference>
<organism evidence="2 3">
    <name type="scientific">Brachyspira aalborgi</name>
    <dbReference type="NCBI Taxonomy" id="29522"/>
    <lineage>
        <taxon>Bacteria</taxon>
        <taxon>Pseudomonadati</taxon>
        <taxon>Spirochaetota</taxon>
        <taxon>Spirochaetia</taxon>
        <taxon>Brachyspirales</taxon>
        <taxon>Brachyspiraceae</taxon>
        <taxon>Brachyspira</taxon>
    </lineage>
</organism>
<dbReference type="RefSeq" id="WP_147738899.1">
    <property type="nucleotide sequence ID" value="NZ_SAXU01000001.1"/>
</dbReference>
<dbReference type="AlphaFoldDB" id="A0A5C8D5X6"/>
<dbReference type="PANTHER" id="PTHR42935:SF1">
    <property type="entry name" value="SLR0930 PROTEIN"/>
    <property type="match status" value="1"/>
</dbReference>
<evidence type="ECO:0000313" key="2">
    <source>
        <dbReference type="EMBL" id="TXJ20805.1"/>
    </source>
</evidence>
<dbReference type="CDD" id="cd00009">
    <property type="entry name" value="AAA"/>
    <property type="match status" value="1"/>
</dbReference>
<dbReference type="Gene3D" id="3.40.50.300">
    <property type="entry name" value="P-loop containing nucleotide triphosphate hydrolases"/>
    <property type="match status" value="1"/>
</dbReference>
<evidence type="ECO:0000313" key="3">
    <source>
        <dbReference type="Proteomes" id="UP000324638"/>
    </source>
</evidence>
<accession>A0A5C8D5X6</accession>
<proteinExistence type="predicted"/>
<dbReference type="Pfam" id="PF05673">
    <property type="entry name" value="DUF815"/>
    <property type="match status" value="1"/>
</dbReference>
<dbReference type="InterPro" id="IPR027417">
    <property type="entry name" value="P-loop_NTPase"/>
</dbReference>
<dbReference type="PANTHER" id="PTHR42935">
    <property type="entry name" value="SLR0930 PROTEIN"/>
    <property type="match status" value="1"/>
</dbReference>
<protein>
    <submittedName>
        <fullName evidence="2">DUF815 domain-containing protein</fullName>
    </submittedName>
</protein>
<feature type="domain" description="AAA+ ATPase" evidence="1">
    <location>
        <begin position="204"/>
        <end position="326"/>
    </location>
</feature>
<gene>
    <name evidence="2" type="ORF">EPJ79_06620</name>
</gene>
<dbReference type="InterPro" id="IPR008533">
    <property type="entry name" value="DUF815"/>
</dbReference>
<reference evidence="2 3" key="1">
    <citation type="journal article" date="1992" name="Lakartidningen">
        <title>[Penicillin V and not amoxicillin is the first choice preparation in acute otitis].</title>
        <authorList>
            <person name="Kamme C."/>
            <person name="Lundgren K."/>
            <person name="Prellner K."/>
        </authorList>
    </citation>
    <scope>NUCLEOTIDE SEQUENCE [LARGE SCALE GENOMIC DNA]</scope>
    <source>
        <strain evidence="2 3">513A</strain>
    </source>
</reference>
<sequence>MQKELDKIKLGFSSVVIFRNILKTKVIKKLLKFLNCETKENIDNIKQIDLYCEFLSELFKSDNNLADFILSQIFLDDNIYISKYILKQEINNNLKKTFKNELNFFKYISSFDFSSIFNKEYSKNIAELEIKEIDFYKIYFEHIKNIDKKGYGIFYNNNMFVLDDKKNIIAVKNKDNQDIKKLYGYEIERNKVLSNTKILIESKKANNILLYGDAGTGKSSTVKAVANFFKDEGLRLIEIKKNQLHFITDIIEKLSCSPLKFIIFIDDLTFSSNDDTFSYLKAILEGGVNSFPNNIAVYVTSNYRHLIKENFTDRTGDDIHIEDTIQQIMSLTNRFGMIITFQRPGKDLFKEIVLSYAKENNMKMDKEELINQAEAYAIRSAGRSPRVAKQFIELLKQ</sequence>
<comment type="caution">
    <text evidence="2">The sequence shown here is derived from an EMBL/GenBank/DDBJ whole genome shotgun (WGS) entry which is preliminary data.</text>
</comment>
<name>A0A5C8D5X6_9SPIR</name>
<dbReference type="EMBL" id="SAXU01000001">
    <property type="protein sequence ID" value="TXJ20805.1"/>
    <property type="molecule type" value="Genomic_DNA"/>
</dbReference>
<dbReference type="Proteomes" id="UP000324638">
    <property type="component" value="Unassembled WGS sequence"/>
</dbReference>
<dbReference type="SMART" id="SM00382">
    <property type="entry name" value="AAA"/>
    <property type="match status" value="1"/>
</dbReference>
<evidence type="ECO:0000259" key="1">
    <source>
        <dbReference type="SMART" id="SM00382"/>
    </source>
</evidence>